<protein>
    <submittedName>
        <fullName evidence="5">Transcriptional regulator</fullName>
    </submittedName>
</protein>
<proteinExistence type="predicted"/>
<dbReference type="PANTHER" id="PTHR33154">
    <property type="entry name" value="TRANSCRIPTIONAL REGULATOR, ARSR FAMILY"/>
    <property type="match status" value="1"/>
</dbReference>
<dbReference type="InterPro" id="IPR036390">
    <property type="entry name" value="WH_DNA-bd_sf"/>
</dbReference>
<dbReference type="AlphaFoldDB" id="A0A511JG47"/>
<dbReference type="SMART" id="SM00418">
    <property type="entry name" value="HTH_ARSR"/>
    <property type="match status" value="1"/>
</dbReference>
<dbReference type="PROSITE" id="PS50987">
    <property type="entry name" value="HTH_ARSR_2"/>
    <property type="match status" value="1"/>
</dbReference>
<evidence type="ECO:0000256" key="3">
    <source>
        <dbReference type="ARBA" id="ARBA00023163"/>
    </source>
</evidence>
<dbReference type="InterPro" id="IPR051081">
    <property type="entry name" value="HTH_MetalResp_TranReg"/>
</dbReference>
<dbReference type="Proteomes" id="UP000321049">
    <property type="component" value="Unassembled WGS sequence"/>
</dbReference>
<dbReference type="GO" id="GO:0003700">
    <property type="term" value="F:DNA-binding transcription factor activity"/>
    <property type="evidence" value="ECO:0007669"/>
    <property type="project" value="InterPro"/>
</dbReference>
<evidence type="ECO:0000256" key="1">
    <source>
        <dbReference type="ARBA" id="ARBA00023015"/>
    </source>
</evidence>
<reference evidence="5 6" key="1">
    <citation type="submission" date="2019-07" db="EMBL/GenBank/DDBJ databases">
        <title>Whole genome shotgun sequence of Cellulomonas terrae NBRC 100819.</title>
        <authorList>
            <person name="Hosoyama A."/>
            <person name="Uohara A."/>
            <person name="Ohji S."/>
            <person name="Ichikawa N."/>
        </authorList>
    </citation>
    <scope>NUCLEOTIDE SEQUENCE [LARGE SCALE GENOMIC DNA]</scope>
    <source>
        <strain evidence="5 6">NBRC 100819</strain>
    </source>
</reference>
<organism evidence="5 6">
    <name type="scientific">Cellulomonas terrae</name>
    <dbReference type="NCBI Taxonomy" id="311234"/>
    <lineage>
        <taxon>Bacteria</taxon>
        <taxon>Bacillati</taxon>
        <taxon>Actinomycetota</taxon>
        <taxon>Actinomycetes</taxon>
        <taxon>Micrococcales</taxon>
        <taxon>Cellulomonadaceae</taxon>
        <taxon>Cellulomonas</taxon>
    </lineage>
</organism>
<evidence type="ECO:0000313" key="5">
    <source>
        <dbReference type="EMBL" id="GEL96964.1"/>
    </source>
</evidence>
<dbReference type="SUPFAM" id="SSF46785">
    <property type="entry name" value="Winged helix' DNA-binding domain"/>
    <property type="match status" value="1"/>
</dbReference>
<gene>
    <name evidence="5" type="ORF">CTE05_05110</name>
</gene>
<dbReference type="GO" id="GO:0003677">
    <property type="term" value="F:DNA binding"/>
    <property type="evidence" value="ECO:0007669"/>
    <property type="project" value="UniProtKB-KW"/>
</dbReference>
<keyword evidence="6" id="KW-1185">Reference proteome</keyword>
<dbReference type="EMBL" id="BJWH01000002">
    <property type="protein sequence ID" value="GEL96964.1"/>
    <property type="molecule type" value="Genomic_DNA"/>
</dbReference>
<keyword evidence="3" id="KW-0804">Transcription</keyword>
<evidence type="ECO:0000259" key="4">
    <source>
        <dbReference type="PROSITE" id="PS50987"/>
    </source>
</evidence>
<dbReference type="InterPro" id="IPR001845">
    <property type="entry name" value="HTH_ArsR_DNA-bd_dom"/>
</dbReference>
<dbReference type="InterPro" id="IPR011991">
    <property type="entry name" value="ArsR-like_HTH"/>
</dbReference>
<keyword evidence="2" id="KW-0238">DNA-binding</keyword>
<name>A0A511JG47_9CELL</name>
<comment type="caution">
    <text evidence="5">The sequence shown here is derived from an EMBL/GenBank/DDBJ whole genome shotgun (WGS) entry which is preliminary data.</text>
</comment>
<dbReference type="Gene3D" id="1.10.10.10">
    <property type="entry name" value="Winged helix-like DNA-binding domain superfamily/Winged helix DNA-binding domain"/>
    <property type="match status" value="1"/>
</dbReference>
<dbReference type="PRINTS" id="PR00778">
    <property type="entry name" value="HTHARSR"/>
</dbReference>
<dbReference type="NCBIfam" id="NF033788">
    <property type="entry name" value="HTH_metalloreg"/>
    <property type="match status" value="1"/>
</dbReference>
<accession>A0A511JG47</accession>
<dbReference type="Pfam" id="PF01022">
    <property type="entry name" value="HTH_5"/>
    <property type="match status" value="1"/>
</dbReference>
<feature type="domain" description="HTH arsR-type" evidence="4">
    <location>
        <begin position="1"/>
        <end position="99"/>
    </location>
</feature>
<sequence length="119" mass="13057">MGVSQTDVVLRALAEPRRREILTLLAHDEVPVGRLAEAFDVSRSAVSQHLRVLEDAGLVTRRAEGTRNFYRSRPEGLIGLRAYLDETWAASLDAARRIVEGEAGVLDADGTERDSRATA</sequence>
<dbReference type="InterPro" id="IPR036388">
    <property type="entry name" value="WH-like_DNA-bd_sf"/>
</dbReference>
<dbReference type="CDD" id="cd00090">
    <property type="entry name" value="HTH_ARSR"/>
    <property type="match status" value="1"/>
</dbReference>
<evidence type="ECO:0000313" key="6">
    <source>
        <dbReference type="Proteomes" id="UP000321049"/>
    </source>
</evidence>
<dbReference type="PANTHER" id="PTHR33154:SF33">
    <property type="entry name" value="TRANSCRIPTIONAL REPRESSOR SDPR"/>
    <property type="match status" value="1"/>
</dbReference>
<keyword evidence="1" id="KW-0805">Transcription regulation</keyword>
<evidence type="ECO:0000256" key="2">
    <source>
        <dbReference type="ARBA" id="ARBA00023125"/>
    </source>
</evidence>